<dbReference type="Proteomes" id="UP000615446">
    <property type="component" value="Unassembled WGS sequence"/>
</dbReference>
<dbReference type="InterPro" id="IPR036875">
    <property type="entry name" value="Znf_CCHC_sf"/>
</dbReference>
<proteinExistence type="predicted"/>
<comment type="caution">
    <text evidence="3">The sequence shown here is derived from an EMBL/GenBank/DDBJ whole genome shotgun (WGS) entry which is preliminary data.</text>
</comment>
<evidence type="ECO:0000259" key="2">
    <source>
        <dbReference type="PROSITE" id="PS50158"/>
    </source>
</evidence>
<evidence type="ECO:0000256" key="1">
    <source>
        <dbReference type="PROSITE-ProRule" id="PRU00047"/>
    </source>
</evidence>
<evidence type="ECO:0000313" key="3">
    <source>
        <dbReference type="EMBL" id="GES87413.1"/>
    </source>
</evidence>
<dbReference type="GO" id="GO:0003676">
    <property type="term" value="F:nucleic acid binding"/>
    <property type="evidence" value="ECO:0007669"/>
    <property type="project" value="InterPro"/>
</dbReference>
<dbReference type="AlphaFoldDB" id="A0A8H3LF69"/>
<dbReference type="OrthoDB" id="2400708at2759"/>
<dbReference type="InterPro" id="IPR001878">
    <property type="entry name" value="Znf_CCHC"/>
</dbReference>
<reference evidence="3" key="1">
    <citation type="submission" date="2019-10" db="EMBL/GenBank/DDBJ databases">
        <title>Conservation and host-specific expression of non-tandemly repeated heterogenous ribosome RNA gene in arbuscular mycorrhizal fungi.</title>
        <authorList>
            <person name="Maeda T."/>
            <person name="Kobayashi Y."/>
            <person name="Nakagawa T."/>
            <person name="Ezawa T."/>
            <person name="Yamaguchi K."/>
            <person name="Bino T."/>
            <person name="Nishimoto Y."/>
            <person name="Shigenobu S."/>
            <person name="Kawaguchi M."/>
        </authorList>
    </citation>
    <scope>NUCLEOTIDE SEQUENCE</scope>
    <source>
        <strain evidence="3">HR1</strain>
    </source>
</reference>
<evidence type="ECO:0000313" key="4">
    <source>
        <dbReference type="Proteomes" id="UP000615446"/>
    </source>
</evidence>
<keyword evidence="1" id="KW-0862">Zinc</keyword>
<protein>
    <recommendedName>
        <fullName evidence="2">CCHC-type domain-containing protein</fullName>
    </recommendedName>
</protein>
<dbReference type="SUPFAM" id="SSF57756">
    <property type="entry name" value="Retrovirus zinc finger-like domains"/>
    <property type="match status" value="1"/>
</dbReference>
<dbReference type="PROSITE" id="PS50158">
    <property type="entry name" value="ZF_CCHC"/>
    <property type="match status" value="1"/>
</dbReference>
<dbReference type="EMBL" id="BLAL01000165">
    <property type="protein sequence ID" value="GES87413.1"/>
    <property type="molecule type" value="Genomic_DNA"/>
</dbReference>
<name>A0A8H3LF69_9GLOM</name>
<keyword evidence="1" id="KW-0863">Zinc-finger</keyword>
<dbReference type="Gene3D" id="4.10.60.10">
    <property type="entry name" value="Zinc finger, CCHC-type"/>
    <property type="match status" value="1"/>
</dbReference>
<dbReference type="GO" id="GO:0008270">
    <property type="term" value="F:zinc ion binding"/>
    <property type="evidence" value="ECO:0007669"/>
    <property type="project" value="UniProtKB-KW"/>
</dbReference>
<feature type="domain" description="CCHC-type" evidence="2">
    <location>
        <begin position="89"/>
        <end position="104"/>
    </location>
</feature>
<sequence length="145" mass="17730">MFYLETNYIDNYDDYNEDEYEINYIDRYNEGENYEEYYDDEEIYEINHDMYPVQTRRRERNPDIVVNEKRDRRMASTTTESTRKLKSTCMNCEQQGHFTKDCQNERVSNIVNEMQREVPSYNILEDIKDMRANATFGQIYNESPR</sequence>
<organism evidence="3 4">
    <name type="scientific">Rhizophagus clarus</name>
    <dbReference type="NCBI Taxonomy" id="94130"/>
    <lineage>
        <taxon>Eukaryota</taxon>
        <taxon>Fungi</taxon>
        <taxon>Fungi incertae sedis</taxon>
        <taxon>Mucoromycota</taxon>
        <taxon>Glomeromycotina</taxon>
        <taxon>Glomeromycetes</taxon>
        <taxon>Glomerales</taxon>
        <taxon>Glomeraceae</taxon>
        <taxon>Rhizophagus</taxon>
    </lineage>
</organism>
<keyword evidence="1" id="KW-0479">Metal-binding</keyword>
<gene>
    <name evidence="3" type="ORF">RCL2_001440700</name>
</gene>
<accession>A0A8H3LF69</accession>